<keyword evidence="6" id="KW-0808">Transferase</keyword>
<dbReference type="PROSITE" id="PS00108">
    <property type="entry name" value="PROTEIN_KINASE_ST"/>
    <property type="match status" value="1"/>
</dbReference>
<comment type="catalytic activity">
    <reaction evidence="17">
        <text>L-seryl-[protein] + ATP = O-phospho-L-seryl-[protein] + ADP + H(+)</text>
        <dbReference type="Rhea" id="RHEA:17989"/>
        <dbReference type="Rhea" id="RHEA-COMP:9863"/>
        <dbReference type="Rhea" id="RHEA-COMP:11604"/>
        <dbReference type="ChEBI" id="CHEBI:15378"/>
        <dbReference type="ChEBI" id="CHEBI:29999"/>
        <dbReference type="ChEBI" id="CHEBI:30616"/>
        <dbReference type="ChEBI" id="CHEBI:83421"/>
        <dbReference type="ChEBI" id="CHEBI:456216"/>
        <dbReference type="EC" id="2.7.11.1"/>
    </reaction>
</comment>
<dbReference type="EMBL" id="JANJYJ010000004">
    <property type="protein sequence ID" value="KAK3220058.1"/>
    <property type="molecule type" value="Genomic_DNA"/>
</dbReference>
<evidence type="ECO:0000313" key="23">
    <source>
        <dbReference type="Proteomes" id="UP001281410"/>
    </source>
</evidence>
<keyword evidence="10 18" id="KW-0547">Nucleotide-binding</keyword>
<dbReference type="Gene3D" id="3.80.10.10">
    <property type="entry name" value="Ribonuclease Inhibitor"/>
    <property type="match status" value="1"/>
</dbReference>
<keyword evidence="11" id="KW-0418">Kinase</keyword>
<evidence type="ECO:0000313" key="22">
    <source>
        <dbReference type="EMBL" id="KAK3220058.1"/>
    </source>
</evidence>
<proteinExistence type="predicted"/>
<sequence length="887" mass="99255">MGVRRENLKTVMEMSKHFLCALLCTFVLADFVHCQDKSGFISLDCGLPEDSNYDDVDTGINYISDAGFINTGESKNLSPEFSSVLSRKQLWYVRSFPENIRNCYNIKVTSGTKYLIRVTFMYGNYDSQNKVPEFELYLGPNLLGTIGSYNASSEIDVEIIHVATLDYINICLVNTNLGTPFISAIELRPLRNSTYVTQSGSLMLLARYDTGSITNQSVRYGDDVYDRIWMPYITSTQLSTKSAIASSDDYHPAESVMSSASTSENSSEPMFGYFETFDPTSQFYLYLYFAEIEKLQANQSREFNIYLNDEMWFGPVSPTYLNTTTVFSVAPIGKGMNYFWLNQTKNSTLPPIINAIEAYTVIELKQSQTNQSNVDTIMKIKSTYGVNKHWQGDPCAPQKYSWDGLKCSYNGYDPPRIVSLNLSSSGLTGNIAPDLVNLTSIQNLDLSNNNLNGSLPEFLTKLPHLTVLNLTGNNLTGSLPDELVRRLEDSSLLISCDGNPNLRCHEKKKNKFIVPLVASAAAILFTLLIALAIWLRLQKKKRTSIKYCDQLSAFGYMRNDSLELKSRSFAYSEILRITNNFKRVLGKGGFGTVYHGYLGDSQVAVKILSSSSTQGYKEFQAEITLLLRVHHRNLTNFVGYCNEGAKKGLVYEYMENGNLQQNLSDRNASNLSWEGRLRIAMDAAQGLEYLHHGCKPPIVHRDIKPANILLNEKFDAKLADFGLSKIFMESGTHMSTVVAGTPGYLDPEYYVTNRLNEKSDVYSFGIVLLEIITSRPVVKIGEDENVHITQWVIDKLGNGDITNIVDPSLEGDFETNSAWKAVELALACASHVSSKRPTMNDVVMELKDCLAMETAQKKNGRGSEANSAQEIFTMNNMDSECSTPRAR</sequence>
<dbReference type="Pfam" id="PF00560">
    <property type="entry name" value="LRR_1"/>
    <property type="match status" value="2"/>
</dbReference>
<evidence type="ECO:0000256" key="9">
    <source>
        <dbReference type="ARBA" id="ARBA00022737"/>
    </source>
</evidence>
<evidence type="ECO:0000256" key="15">
    <source>
        <dbReference type="ARBA" id="ARBA00023170"/>
    </source>
</evidence>
<evidence type="ECO:0000256" key="4">
    <source>
        <dbReference type="ARBA" id="ARBA00022553"/>
    </source>
</evidence>
<dbReference type="SUPFAM" id="SSF56112">
    <property type="entry name" value="Protein kinase-like (PK-like)"/>
    <property type="match status" value="1"/>
</dbReference>
<dbReference type="FunFam" id="1.10.510.10:FF:000146">
    <property type="entry name" value="LRR receptor-like serine/threonine-protein kinase IOS1"/>
    <property type="match status" value="1"/>
</dbReference>
<dbReference type="SMART" id="SM00220">
    <property type="entry name" value="S_TKc"/>
    <property type="match status" value="1"/>
</dbReference>
<dbReference type="FunFam" id="3.30.200.20:FF:000394">
    <property type="entry name" value="Leucine-rich repeat receptor-like protein kinase"/>
    <property type="match status" value="1"/>
</dbReference>
<dbReference type="FunFam" id="3.80.10.10:FF:000129">
    <property type="entry name" value="Leucine-rich repeat receptor-like kinase"/>
    <property type="match status" value="1"/>
</dbReference>
<protein>
    <recommendedName>
        <fullName evidence="2">non-specific serine/threonine protein kinase</fullName>
        <ecNumber evidence="2">2.7.11.1</ecNumber>
    </recommendedName>
</protein>
<keyword evidence="7 19" id="KW-0812">Transmembrane</keyword>
<keyword evidence="5" id="KW-0433">Leucine-rich repeat</keyword>
<evidence type="ECO:0000256" key="17">
    <source>
        <dbReference type="ARBA" id="ARBA00048679"/>
    </source>
</evidence>
<dbReference type="PROSITE" id="PS50011">
    <property type="entry name" value="PROTEIN_KINASE_DOM"/>
    <property type="match status" value="1"/>
</dbReference>
<evidence type="ECO:0000259" key="21">
    <source>
        <dbReference type="PROSITE" id="PS50011"/>
    </source>
</evidence>
<feature type="domain" description="Protein kinase" evidence="21">
    <location>
        <begin position="579"/>
        <end position="850"/>
    </location>
</feature>
<evidence type="ECO:0000256" key="14">
    <source>
        <dbReference type="ARBA" id="ARBA00023136"/>
    </source>
</evidence>
<dbReference type="InterPro" id="IPR008271">
    <property type="entry name" value="Ser/Thr_kinase_AS"/>
</dbReference>
<feature type="chain" id="PRO_5042193368" description="non-specific serine/threonine protein kinase" evidence="20">
    <location>
        <begin position="35"/>
        <end position="887"/>
    </location>
</feature>
<comment type="catalytic activity">
    <reaction evidence="16">
        <text>L-threonyl-[protein] + ATP = O-phospho-L-threonyl-[protein] + ADP + H(+)</text>
        <dbReference type="Rhea" id="RHEA:46608"/>
        <dbReference type="Rhea" id="RHEA-COMP:11060"/>
        <dbReference type="Rhea" id="RHEA-COMP:11605"/>
        <dbReference type="ChEBI" id="CHEBI:15378"/>
        <dbReference type="ChEBI" id="CHEBI:30013"/>
        <dbReference type="ChEBI" id="CHEBI:30616"/>
        <dbReference type="ChEBI" id="CHEBI:61977"/>
        <dbReference type="ChEBI" id="CHEBI:456216"/>
        <dbReference type="EC" id="2.7.11.1"/>
    </reaction>
</comment>
<feature type="binding site" evidence="18">
    <location>
        <position position="606"/>
    </location>
    <ligand>
        <name>ATP</name>
        <dbReference type="ChEBI" id="CHEBI:30616"/>
    </ligand>
</feature>
<dbReference type="SUPFAM" id="SSF52058">
    <property type="entry name" value="L domain-like"/>
    <property type="match status" value="1"/>
</dbReference>
<dbReference type="Gene3D" id="3.30.200.20">
    <property type="entry name" value="Phosphorylase Kinase, domain 1"/>
    <property type="match status" value="1"/>
</dbReference>
<comment type="subcellular location">
    <subcellularLocation>
        <location evidence="1">Membrane</location>
        <topology evidence="1">Single-pass membrane protein</topology>
    </subcellularLocation>
</comment>
<dbReference type="InterPro" id="IPR001611">
    <property type="entry name" value="Leu-rich_rpt"/>
</dbReference>
<dbReference type="Proteomes" id="UP001281410">
    <property type="component" value="Unassembled WGS sequence"/>
</dbReference>
<comment type="caution">
    <text evidence="22">The sequence shown here is derived from an EMBL/GenBank/DDBJ whole genome shotgun (WGS) entry which is preliminary data.</text>
</comment>
<evidence type="ECO:0000256" key="16">
    <source>
        <dbReference type="ARBA" id="ARBA00047899"/>
    </source>
</evidence>
<dbReference type="PROSITE" id="PS00107">
    <property type="entry name" value="PROTEIN_KINASE_ATP"/>
    <property type="match status" value="1"/>
</dbReference>
<dbReference type="EC" id="2.7.11.1" evidence="2"/>
<evidence type="ECO:0000256" key="13">
    <source>
        <dbReference type="ARBA" id="ARBA00022989"/>
    </source>
</evidence>
<reference evidence="22" key="1">
    <citation type="journal article" date="2023" name="Plant J.">
        <title>Genome sequences and population genomics provide insights into the demographic history, inbreeding, and mutation load of two 'living fossil' tree species of Dipteronia.</title>
        <authorList>
            <person name="Feng Y."/>
            <person name="Comes H.P."/>
            <person name="Chen J."/>
            <person name="Zhu S."/>
            <person name="Lu R."/>
            <person name="Zhang X."/>
            <person name="Li P."/>
            <person name="Qiu J."/>
            <person name="Olsen K.M."/>
            <person name="Qiu Y."/>
        </authorList>
    </citation>
    <scope>NUCLEOTIDE SEQUENCE</scope>
    <source>
        <strain evidence="22">NBL</strain>
    </source>
</reference>
<evidence type="ECO:0000256" key="6">
    <source>
        <dbReference type="ARBA" id="ARBA00022679"/>
    </source>
</evidence>
<evidence type="ECO:0000256" key="8">
    <source>
        <dbReference type="ARBA" id="ARBA00022729"/>
    </source>
</evidence>
<dbReference type="Gene3D" id="1.10.510.10">
    <property type="entry name" value="Transferase(Phosphotransferase) domain 1"/>
    <property type="match status" value="1"/>
</dbReference>
<keyword evidence="9" id="KW-0677">Repeat</keyword>
<dbReference type="InterPro" id="IPR011009">
    <property type="entry name" value="Kinase-like_dom_sf"/>
</dbReference>
<dbReference type="InterPro" id="IPR032675">
    <property type="entry name" value="LRR_dom_sf"/>
</dbReference>
<name>A0AAE0E9F9_9ROSI</name>
<keyword evidence="14 19" id="KW-0472">Membrane</keyword>
<evidence type="ECO:0000256" key="3">
    <source>
        <dbReference type="ARBA" id="ARBA00022527"/>
    </source>
</evidence>
<dbReference type="AlphaFoldDB" id="A0AAE0E9F9"/>
<keyword evidence="13 19" id="KW-1133">Transmembrane helix</keyword>
<evidence type="ECO:0000256" key="5">
    <source>
        <dbReference type="ARBA" id="ARBA00022614"/>
    </source>
</evidence>
<dbReference type="Pfam" id="PF12819">
    <property type="entry name" value="Malectin_like"/>
    <property type="match status" value="1"/>
</dbReference>
<evidence type="ECO:0000256" key="20">
    <source>
        <dbReference type="SAM" id="SignalP"/>
    </source>
</evidence>
<dbReference type="InterPro" id="IPR024788">
    <property type="entry name" value="Malectin-like_Carb-bd_dom"/>
</dbReference>
<evidence type="ECO:0000256" key="10">
    <source>
        <dbReference type="ARBA" id="ARBA00022741"/>
    </source>
</evidence>
<dbReference type="GO" id="GO:0016020">
    <property type="term" value="C:membrane"/>
    <property type="evidence" value="ECO:0007669"/>
    <property type="project" value="UniProtKB-SubCell"/>
</dbReference>
<evidence type="ECO:0000256" key="12">
    <source>
        <dbReference type="ARBA" id="ARBA00022840"/>
    </source>
</evidence>
<keyword evidence="8 20" id="KW-0732">Signal</keyword>
<evidence type="ECO:0000256" key="18">
    <source>
        <dbReference type="PROSITE-ProRule" id="PRU10141"/>
    </source>
</evidence>
<keyword evidence="23" id="KW-1185">Reference proteome</keyword>
<dbReference type="Pfam" id="PF07714">
    <property type="entry name" value="PK_Tyr_Ser-Thr"/>
    <property type="match status" value="1"/>
</dbReference>
<dbReference type="GO" id="GO:0004674">
    <property type="term" value="F:protein serine/threonine kinase activity"/>
    <property type="evidence" value="ECO:0007669"/>
    <property type="project" value="UniProtKB-KW"/>
</dbReference>
<feature type="signal peptide" evidence="20">
    <location>
        <begin position="1"/>
        <end position="34"/>
    </location>
</feature>
<dbReference type="GO" id="GO:0005524">
    <property type="term" value="F:ATP binding"/>
    <property type="evidence" value="ECO:0007669"/>
    <property type="project" value="UniProtKB-UniRule"/>
</dbReference>
<dbReference type="CDD" id="cd14066">
    <property type="entry name" value="STKc_IRAK"/>
    <property type="match status" value="1"/>
</dbReference>
<organism evidence="22 23">
    <name type="scientific">Dipteronia sinensis</name>
    <dbReference type="NCBI Taxonomy" id="43782"/>
    <lineage>
        <taxon>Eukaryota</taxon>
        <taxon>Viridiplantae</taxon>
        <taxon>Streptophyta</taxon>
        <taxon>Embryophyta</taxon>
        <taxon>Tracheophyta</taxon>
        <taxon>Spermatophyta</taxon>
        <taxon>Magnoliopsida</taxon>
        <taxon>eudicotyledons</taxon>
        <taxon>Gunneridae</taxon>
        <taxon>Pentapetalae</taxon>
        <taxon>rosids</taxon>
        <taxon>malvids</taxon>
        <taxon>Sapindales</taxon>
        <taxon>Sapindaceae</taxon>
        <taxon>Hippocastanoideae</taxon>
        <taxon>Acereae</taxon>
        <taxon>Dipteronia</taxon>
    </lineage>
</organism>
<accession>A0AAE0E9F9</accession>
<dbReference type="PANTHER" id="PTHR45631">
    <property type="entry name" value="OS07G0107800 PROTEIN-RELATED"/>
    <property type="match status" value="1"/>
</dbReference>
<feature type="transmembrane region" description="Helical" evidence="19">
    <location>
        <begin position="512"/>
        <end position="535"/>
    </location>
</feature>
<keyword evidence="3" id="KW-0723">Serine/threonine-protein kinase</keyword>
<keyword evidence="12 18" id="KW-0067">ATP-binding</keyword>
<dbReference type="InterPro" id="IPR000719">
    <property type="entry name" value="Prot_kinase_dom"/>
</dbReference>
<gene>
    <name evidence="22" type="ORF">Dsin_014028</name>
</gene>
<evidence type="ECO:0000256" key="19">
    <source>
        <dbReference type="SAM" id="Phobius"/>
    </source>
</evidence>
<dbReference type="PANTHER" id="PTHR45631:SF202">
    <property type="entry name" value="SENESCENCE-INDUCED RECEPTOR-LIKE SERINE_THREONINE-PROTEIN KINASE"/>
    <property type="match status" value="1"/>
</dbReference>
<evidence type="ECO:0000256" key="2">
    <source>
        <dbReference type="ARBA" id="ARBA00012513"/>
    </source>
</evidence>
<evidence type="ECO:0000256" key="1">
    <source>
        <dbReference type="ARBA" id="ARBA00004167"/>
    </source>
</evidence>
<dbReference type="InterPro" id="IPR017441">
    <property type="entry name" value="Protein_kinase_ATP_BS"/>
</dbReference>
<evidence type="ECO:0000256" key="7">
    <source>
        <dbReference type="ARBA" id="ARBA00022692"/>
    </source>
</evidence>
<evidence type="ECO:0000256" key="11">
    <source>
        <dbReference type="ARBA" id="ARBA00022777"/>
    </source>
</evidence>
<dbReference type="InterPro" id="IPR001245">
    <property type="entry name" value="Ser-Thr/Tyr_kinase_cat_dom"/>
</dbReference>
<keyword evidence="15" id="KW-0675">Receptor</keyword>
<keyword evidence="4" id="KW-0597">Phosphoprotein</keyword>